<evidence type="ECO:0000313" key="1">
    <source>
        <dbReference type="EMBL" id="GIY39766.1"/>
    </source>
</evidence>
<evidence type="ECO:0000313" key="2">
    <source>
        <dbReference type="Proteomes" id="UP001054837"/>
    </source>
</evidence>
<evidence type="ECO:0008006" key="3">
    <source>
        <dbReference type="Google" id="ProtNLM"/>
    </source>
</evidence>
<dbReference type="Proteomes" id="UP001054837">
    <property type="component" value="Unassembled WGS sequence"/>
</dbReference>
<sequence>MSKNSSKIYLRLNQRIEVQNVKLRKWPGRSEELEEMFPFETFSGLPYIQSLISFRSRNAFPFRYRKQNRSQNEETLITFETQPASSITELSFSLLGSGMQDKWRITISAFPLGLETCPIATKNHAHLISPAGAQIKQENFPSKPFRGSLISDRFDAETPFRFGIESNIDPRTSETLITFETHPAF</sequence>
<gene>
    <name evidence="1" type="ORF">CDAR_69911</name>
</gene>
<proteinExistence type="predicted"/>
<protein>
    <recommendedName>
        <fullName evidence="3">Ribosomal protein L5</fullName>
    </recommendedName>
</protein>
<keyword evidence="2" id="KW-1185">Reference proteome</keyword>
<reference evidence="1 2" key="1">
    <citation type="submission" date="2021-06" db="EMBL/GenBank/DDBJ databases">
        <title>Caerostris darwini draft genome.</title>
        <authorList>
            <person name="Kono N."/>
            <person name="Arakawa K."/>
        </authorList>
    </citation>
    <scope>NUCLEOTIDE SEQUENCE [LARGE SCALE GENOMIC DNA]</scope>
</reference>
<organism evidence="1 2">
    <name type="scientific">Caerostris darwini</name>
    <dbReference type="NCBI Taxonomy" id="1538125"/>
    <lineage>
        <taxon>Eukaryota</taxon>
        <taxon>Metazoa</taxon>
        <taxon>Ecdysozoa</taxon>
        <taxon>Arthropoda</taxon>
        <taxon>Chelicerata</taxon>
        <taxon>Arachnida</taxon>
        <taxon>Araneae</taxon>
        <taxon>Araneomorphae</taxon>
        <taxon>Entelegynae</taxon>
        <taxon>Araneoidea</taxon>
        <taxon>Araneidae</taxon>
        <taxon>Caerostris</taxon>
    </lineage>
</organism>
<comment type="caution">
    <text evidence="1">The sequence shown here is derived from an EMBL/GenBank/DDBJ whole genome shotgun (WGS) entry which is preliminary data.</text>
</comment>
<name>A0AAV4T346_9ARAC</name>
<dbReference type="AlphaFoldDB" id="A0AAV4T346"/>
<dbReference type="EMBL" id="BPLQ01008838">
    <property type="protein sequence ID" value="GIY39766.1"/>
    <property type="molecule type" value="Genomic_DNA"/>
</dbReference>
<accession>A0AAV4T346</accession>